<evidence type="ECO:0000313" key="5">
    <source>
        <dbReference type="Proteomes" id="UP001203665"/>
    </source>
</evidence>
<dbReference type="GO" id="GO:0004386">
    <property type="term" value="F:helicase activity"/>
    <property type="evidence" value="ECO:0007669"/>
    <property type="project" value="UniProtKB-KW"/>
</dbReference>
<keyword evidence="4" id="KW-0067">ATP-binding</keyword>
<evidence type="ECO:0000259" key="3">
    <source>
        <dbReference type="Pfam" id="PF13087"/>
    </source>
</evidence>
<accession>A0ABT0XJD5</accession>
<dbReference type="InterPro" id="IPR027417">
    <property type="entry name" value="P-loop_NTPase"/>
</dbReference>
<dbReference type="InterPro" id="IPR041679">
    <property type="entry name" value="DNA2/NAM7-like_C"/>
</dbReference>
<dbReference type="InterPro" id="IPR041677">
    <property type="entry name" value="DNA2/NAM7_AAA_11"/>
</dbReference>
<evidence type="ECO:0000256" key="1">
    <source>
        <dbReference type="SAM" id="Coils"/>
    </source>
</evidence>
<organism evidence="4 5">
    <name type="scientific">Alkalicoccobacillus plakortidis</name>
    <dbReference type="NCBI Taxonomy" id="444060"/>
    <lineage>
        <taxon>Bacteria</taxon>
        <taxon>Bacillati</taxon>
        <taxon>Bacillota</taxon>
        <taxon>Bacilli</taxon>
        <taxon>Bacillales</taxon>
        <taxon>Bacillaceae</taxon>
        <taxon>Alkalicoccobacillus</taxon>
    </lineage>
</organism>
<comment type="caution">
    <text evidence="4">The sequence shown here is derived from an EMBL/GenBank/DDBJ whole genome shotgun (WGS) entry which is preliminary data.</text>
</comment>
<dbReference type="Pfam" id="PF13087">
    <property type="entry name" value="AAA_12"/>
    <property type="match status" value="1"/>
</dbReference>
<proteinExistence type="predicted"/>
<keyword evidence="5" id="KW-1185">Reference proteome</keyword>
<name>A0ABT0XJD5_9BACI</name>
<feature type="domain" description="DNA2/NAM7 helicase helicase" evidence="2">
    <location>
        <begin position="341"/>
        <end position="421"/>
    </location>
</feature>
<feature type="domain" description="DNA2/NAM7 helicase-like C-terminal" evidence="3">
    <location>
        <begin position="489"/>
        <end position="646"/>
    </location>
</feature>
<dbReference type="InterPro" id="IPR045055">
    <property type="entry name" value="DNA2/NAM7-like"/>
</dbReference>
<dbReference type="Gene3D" id="3.40.50.300">
    <property type="entry name" value="P-loop containing nucleotide triphosphate hydrolases"/>
    <property type="match status" value="2"/>
</dbReference>
<protein>
    <submittedName>
        <fullName evidence="4">DNA2/NAM7 family helicase</fullName>
    </submittedName>
</protein>
<keyword evidence="4" id="KW-0547">Nucleotide-binding</keyword>
<keyword evidence="1" id="KW-0175">Coiled coil</keyword>
<evidence type="ECO:0000259" key="2">
    <source>
        <dbReference type="Pfam" id="PF13086"/>
    </source>
</evidence>
<dbReference type="PANTHER" id="PTHR10887:SF530">
    <property type="entry name" value="SUPERFAMILY I DNA HELICASES"/>
    <property type="match status" value="1"/>
</dbReference>
<dbReference type="Proteomes" id="UP001203665">
    <property type="component" value="Unassembled WGS sequence"/>
</dbReference>
<dbReference type="Pfam" id="PF13086">
    <property type="entry name" value="AAA_11"/>
    <property type="match status" value="1"/>
</dbReference>
<dbReference type="SUPFAM" id="SSF52540">
    <property type="entry name" value="P-loop containing nucleoside triphosphate hydrolases"/>
    <property type="match status" value="1"/>
</dbReference>
<sequence length="664" mass="77009">MNRSRSTAWLSLLQNNNAVENISKELPERSQVMREEDGNEKEQTLVKWAEELDYFPRLADAVMGKEDTGVGEPASWGLFSAPLGSSKRRQDFYQQFRYSKEHQTIDNYFWNNDLSYSLDDWDKTKREMRDLEDKIEKKREELKEAARLLPDWNKTKRQLQELLEDQKENEHLIKKLQVDIADLENKQNDIEELISLISPSVFWWASSKKRQQKKEADEHKTQLYEIKKERFRKKEELSVNEAKDKELQQQVEKLKQSAAYMNQIFNNLLTDGVTIPDEDYWEGNYETRQKQVPWLSPELNHLRSKLFLQSMKVHKVFLYLSKYQVMSNLNVFFNDNKYNCDFEEDREFLKAAWQTLFLVVPVISTTFASVSNMFKYIDAEEIGYSYIDEAGQALPQAAVGLLYRSKHVVAVGDPLQIEPVITMPETLIRDIAHYFGVNEHYLSMESSVQSVADSANSIGTYIDKKWIGIPLWVHRRCADPMFTMANEIAYRNKMVLANVKSSDKSRWIDVIGKTNGSNYVPEEGKAVLKLVDEAFAVVSIEDPLPSLYIITPFKAVKDELIRKIKRNNKKYGESTGRITKEINLWIYNHVGTVHTFQGKEADTVIFVIGTDRNKLGAANWIVQKPNLINVAITRAKKNLIVVGDQKRLSKLDYFDVVSAKLMGS</sequence>
<reference evidence="4" key="1">
    <citation type="submission" date="2022-06" db="EMBL/GenBank/DDBJ databases">
        <title>Alkalicoccobacillus porphyridii sp. nov., isolated from a marine red alga, Porphyridium purpureum and reclassification of Shouchella plakortidis and Shouchella gibsonii as Alkalicoccobacillus plakortidis comb. nov. and Alkalicoccobacillus gibsonii comb. nov.</title>
        <authorList>
            <person name="Kim K.H."/>
            <person name="Lee J.K."/>
            <person name="Han D.M."/>
            <person name="Baek J.H."/>
            <person name="Jeon C.O."/>
        </authorList>
    </citation>
    <scope>NUCLEOTIDE SEQUENCE</scope>
    <source>
        <strain evidence="4">DSM 19153</strain>
    </source>
</reference>
<evidence type="ECO:0000313" key="4">
    <source>
        <dbReference type="EMBL" id="MCM2675870.1"/>
    </source>
</evidence>
<gene>
    <name evidence="4" type="ORF">NDM98_10445</name>
</gene>
<dbReference type="PANTHER" id="PTHR10887">
    <property type="entry name" value="DNA2/NAM7 HELICASE FAMILY"/>
    <property type="match status" value="1"/>
</dbReference>
<dbReference type="EMBL" id="JAMQJY010000001">
    <property type="protein sequence ID" value="MCM2675870.1"/>
    <property type="molecule type" value="Genomic_DNA"/>
</dbReference>
<keyword evidence="4" id="KW-0347">Helicase</keyword>
<keyword evidence="4" id="KW-0378">Hydrolase</keyword>
<dbReference type="RefSeq" id="WP_251607199.1">
    <property type="nucleotide sequence ID" value="NZ_JAMQJY010000001.1"/>
</dbReference>
<feature type="coiled-coil region" evidence="1">
    <location>
        <begin position="121"/>
        <end position="257"/>
    </location>
</feature>